<accession>A0ABU2F6D2</accession>
<dbReference type="RefSeq" id="WP_310917389.1">
    <property type="nucleotide sequence ID" value="NZ_JAMQON010000001.1"/>
</dbReference>
<gene>
    <name evidence="2" type="ORF">NDI56_00235</name>
</gene>
<sequence length="55" mass="5966">MRHSQIAVLAVAVLSLLLCGYWLYGGRPLQAGLSVLTATLALLTFRRLEDAPRAV</sequence>
<name>A0ABU2F6D2_9EURY</name>
<keyword evidence="1" id="KW-0472">Membrane</keyword>
<organism evidence="2 3">
    <name type="scientific">Haloarcula saliterrae</name>
    <dbReference type="NCBI Taxonomy" id="2950534"/>
    <lineage>
        <taxon>Archaea</taxon>
        <taxon>Methanobacteriati</taxon>
        <taxon>Methanobacteriota</taxon>
        <taxon>Stenosarchaea group</taxon>
        <taxon>Halobacteria</taxon>
        <taxon>Halobacteriales</taxon>
        <taxon>Haloarculaceae</taxon>
        <taxon>Haloarcula</taxon>
    </lineage>
</organism>
<proteinExistence type="predicted"/>
<protein>
    <submittedName>
        <fullName evidence="2">Uncharacterized protein</fullName>
    </submittedName>
</protein>
<reference evidence="2 3" key="1">
    <citation type="submission" date="2022-06" db="EMBL/GenBank/DDBJ databases">
        <title>Haloarcula sp. a new haloarchaeum isolate from saline soil.</title>
        <authorList>
            <person name="Strakova D."/>
            <person name="Galisteo C."/>
            <person name="Sanchez-Porro C."/>
            <person name="Ventosa A."/>
        </authorList>
    </citation>
    <scope>NUCLEOTIDE SEQUENCE [LARGE SCALE GENOMIC DNA]</scope>
    <source>
        <strain evidence="2 3">S1CR25-12</strain>
    </source>
</reference>
<feature type="transmembrane region" description="Helical" evidence="1">
    <location>
        <begin position="7"/>
        <end position="24"/>
    </location>
</feature>
<evidence type="ECO:0000313" key="2">
    <source>
        <dbReference type="EMBL" id="MDS0257828.1"/>
    </source>
</evidence>
<keyword evidence="1" id="KW-0812">Transmembrane</keyword>
<evidence type="ECO:0000313" key="3">
    <source>
        <dbReference type="Proteomes" id="UP001259659"/>
    </source>
</evidence>
<dbReference type="EMBL" id="JAMQON010000001">
    <property type="protein sequence ID" value="MDS0257828.1"/>
    <property type="molecule type" value="Genomic_DNA"/>
</dbReference>
<evidence type="ECO:0000256" key="1">
    <source>
        <dbReference type="SAM" id="Phobius"/>
    </source>
</evidence>
<keyword evidence="3" id="KW-1185">Reference proteome</keyword>
<dbReference type="Proteomes" id="UP001259659">
    <property type="component" value="Unassembled WGS sequence"/>
</dbReference>
<keyword evidence="1" id="KW-1133">Transmembrane helix</keyword>
<comment type="caution">
    <text evidence="2">The sequence shown here is derived from an EMBL/GenBank/DDBJ whole genome shotgun (WGS) entry which is preliminary data.</text>
</comment>